<feature type="compositionally biased region" description="Low complexity" evidence="5">
    <location>
        <begin position="25"/>
        <end position="35"/>
    </location>
</feature>
<dbReference type="GO" id="GO:0005737">
    <property type="term" value="C:cytoplasm"/>
    <property type="evidence" value="ECO:0007669"/>
    <property type="project" value="TreeGrafter"/>
</dbReference>
<evidence type="ECO:0000313" key="7">
    <source>
        <dbReference type="Proteomes" id="UP000777482"/>
    </source>
</evidence>
<evidence type="ECO:0000313" key="6">
    <source>
        <dbReference type="EMBL" id="KAG0663207.1"/>
    </source>
</evidence>
<evidence type="ECO:0000256" key="3">
    <source>
        <dbReference type="ARBA" id="ARBA00022786"/>
    </source>
</evidence>
<evidence type="ECO:0000256" key="1">
    <source>
        <dbReference type="ARBA" id="ARBA00005032"/>
    </source>
</evidence>
<dbReference type="SUPFAM" id="SSF69572">
    <property type="entry name" value="Activating enzymes of the ubiquitin-like proteins"/>
    <property type="match status" value="1"/>
</dbReference>
<dbReference type="PANTHER" id="PTHR10953">
    <property type="entry name" value="UBIQUITIN-ACTIVATING ENZYME E1"/>
    <property type="match status" value="1"/>
</dbReference>
<evidence type="ECO:0000256" key="2">
    <source>
        <dbReference type="ARBA" id="ARBA00006868"/>
    </source>
</evidence>
<comment type="pathway">
    <text evidence="1 4">Protein modification; protein neddylation.</text>
</comment>
<reference evidence="6 7" key="1">
    <citation type="submission" date="2020-11" db="EMBL/GenBank/DDBJ databases">
        <title>Kefir isolates.</title>
        <authorList>
            <person name="Marcisauskas S."/>
            <person name="Kim Y."/>
            <person name="Blasche S."/>
        </authorList>
    </citation>
    <scope>NUCLEOTIDE SEQUENCE [LARGE SCALE GENOMIC DNA]</scope>
    <source>
        <strain evidence="6 7">KR</strain>
    </source>
</reference>
<dbReference type="PANTHER" id="PTHR10953:SF29">
    <property type="entry name" value="NEDD8-ACTIVATING ENZYME E1 REGULATORY SUBUNIT"/>
    <property type="match status" value="1"/>
</dbReference>
<accession>A0A9P7B6W1</accession>
<comment type="similarity">
    <text evidence="2 4">Belongs to the ubiquitin-activating E1 family. ULA1 subfamily.</text>
</comment>
<evidence type="ECO:0000256" key="4">
    <source>
        <dbReference type="PIRNR" id="PIRNR039099"/>
    </source>
</evidence>
<dbReference type="PIRSF" id="PIRSF039099">
    <property type="entry name" value="APP-BP1"/>
    <property type="match status" value="1"/>
</dbReference>
<keyword evidence="7" id="KW-1185">Reference proteome</keyword>
<dbReference type="GO" id="GO:0019781">
    <property type="term" value="F:NEDD8 activating enzyme activity"/>
    <property type="evidence" value="ECO:0007669"/>
    <property type="project" value="UniProtKB-UniRule"/>
</dbReference>
<organism evidence="6 7">
    <name type="scientific">Rhodotorula mucilaginosa</name>
    <name type="common">Yeast</name>
    <name type="synonym">Rhodotorula rubra</name>
    <dbReference type="NCBI Taxonomy" id="5537"/>
    <lineage>
        <taxon>Eukaryota</taxon>
        <taxon>Fungi</taxon>
        <taxon>Dikarya</taxon>
        <taxon>Basidiomycota</taxon>
        <taxon>Pucciniomycotina</taxon>
        <taxon>Microbotryomycetes</taxon>
        <taxon>Sporidiobolales</taxon>
        <taxon>Sporidiobolaceae</taxon>
        <taxon>Rhodotorula</taxon>
    </lineage>
</organism>
<name>A0A9P7B6W1_RHOMI</name>
<dbReference type="InterPro" id="IPR035985">
    <property type="entry name" value="Ubiquitin-activating_enz"/>
</dbReference>
<dbReference type="EMBL" id="PUHQ01000021">
    <property type="protein sequence ID" value="KAG0663207.1"/>
    <property type="molecule type" value="Genomic_DNA"/>
</dbReference>
<feature type="region of interest" description="Disordered" evidence="5">
    <location>
        <begin position="1"/>
        <end position="42"/>
    </location>
</feature>
<comment type="caution">
    <text evidence="6">The sequence shown here is derived from an EMBL/GenBank/DDBJ whole genome shotgun (WGS) entry which is preliminary data.</text>
</comment>
<gene>
    <name evidence="6" type="ORF">C6P46_002796</name>
</gene>
<protein>
    <recommendedName>
        <fullName evidence="4">NEDD8-activating enzyme E1 regulatory subunit</fullName>
    </recommendedName>
</protein>
<dbReference type="InterPro" id="IPR045886">
    <property type="entry name" value="ThiF/MoeB/HesA"/>
</dbReference>
<dbReference type="GO" id="GO:0045116">
    <property type="term" value="P:protein neddylation"/>
    <property type="evidence" value="ECO:0007669"/>
    <property type="project" value="UniProtKB-UniRule"/>
</dbReference>
<sequence>MASEDALPPPMQDAVPLDALPVQPSSTAAASSSSSRPNAHQQKYDRQLRLWAAAGQSALEHAHVLVINGNGTAASTLKNLVLPVLDPKITDAADVGANFFLDQGSIGLPRADQVVKFLVELNSDVNGTALVQSLDSLQDLSPYSLILAVDVEDPDQLVRLADLAWERDVPLIKVETCGFYGTLRTQVKEITIVETHPESIVDLRLAHPFPALVEYATSLDYDAMDSEQHGHIPAVAILIKALEDWKTAHGGQTPTGSTERKQFTDSVLALKRQSDEENFDEAVTLYRRAGTRHGIPAEIQALFDDPACENVSSSSTHFWLLLHAVRAFTRHPSNPSHLLPLSGALPDMKATSSAYVTLQKLYKQKAREDLELVKQLLGETLATVGASSSNGKGGEGGGSVGIDIREEEIESFVKHAAWLKVIRGRSLRQEYEACKLAGQIGSLLSSASFQDPPDISLHIYAALRASSLFYTAHEPHRLPGTASQEGGGDPAYKCEEDAQELTEMAERLMRQWIGEEDLATTVGIEEASWKETLANVCKEVTRATPHSTLPQTSALLGGMVAQEAIKLITRQYVPLGATCVWDGIRSGTGIVDA</sequence>
<comment type="function">
    <text evidence="4">Regulatory subunit of the dimeric UBA3-ULA1 E1 enzyme.</text>
</comment>
<dbReference type="OrthoDB" id="1708823at2759"/>
<dbReference type="AlphaFoldDB" id="A0A9P7B6W1"/>
<dbReference type="InterPro" id="IPR030667">
    <property type="entry name" value="APP-BP1"/>
</dbReference>
<keyword evidence="3 4" id="KW-0833">Ubl conjugation pathway</keyword>
<proteinExistence type="inferred from homology"/>
<dbReference type="Proteomes" id="UP000777482">
    <property type="component" value="Unassembled WGS sequence"/>
</dbReference>
<evidence type="ECO:0000256" key="5">
    <source>
        <dbReference type="SAM" id="MobiDB-lite"/>
    </source>
</evidence>
<dbReference type="Gene3D" id="3.40.50.720">
    <property type="entry name" value="NAD(P)-binding Rossmann-like Domain"/>
    <property type="match status" value="2"/>
</dbReference>